<dbReference type="Proteomes" id="UP000009168">
    <property type="component" value="Unassembled WGS sequence"/>
</dbReference>
<protein>
    <submittedName>
        <fullName evidence="3">Transmembrane protein, putative</fullName>
    </submittedName>
</protein>
<dbReference type="eggNOG" id="ENOG502T0DI">
    <property type="taxonomic scope" value="Eukaryota"/>
</dbReference>
<reference evidence="4" key="1">
    <citation type="journal article" date="2006" name="PLoS Biol.">
        <title>Macronuclear genome sequence of the ciliate Tetrahymena thermophila, a model eukaryote.</title>
        <authorList>
            <person name="Eisen J.A."/>
            <person name="Coyne R.S."/>
            <person name="Wu M."/>
            <person name="Wu D."/>
            <person name="Thiagarajan M."/>
            <person name="Wortman J.R."/>
            <person name="Badger J.H."/>
            <person name="Ren Q."/>
            <person name="Amedeo P."/>
            <person name="Jones K.M."/>
            <person name="Tallon L.J."/>
            <person name="Delcher A.L."/>
            <person name="Salzberg S.L."/>
            <person name="Silva J.C."/>
            <person name="Haas B.J."/>
            <person name="Majoros W.H."/>
            <person name="Farzad M."/>
            <person name="Carlton J.M."/>
            <person name="Smith R.K. Jr."/>
            <person name="Garg J."/>
            <person name="Pearlman R.E."/>
            <person name="Karrer K.M."/>
            <person name="Sun L."/>
            <person name="Manning G."/>
            <person name="Elde N.C."/>
            <person name="Turkewitz A.P."/>
            <person name="Asai D.J."/>
            <person name="Wilkes D.E."/>
            <person name="Wang Y."/>
            <person name="Cai H."/>
            <person name="Collins K."/>
            <person name="Stewart B.A."/>
            <person name="Lee S.R."/>
            <person name="Wilamowska K."/>
            <person name="Weinberg Z."/>
            <person name="Ruzzo W.L."/>
            <person name="Wloga D."/>
            <person name="Gaertig J."/>
            <person name="Frankel J."/>
            <person name="Tsao C.-C."/>
            <person name="Gorovsky M.A."/>
            <person name="Keeling P.J."/>
            <person name="Waller R.F."/>
            <person name="Patron N.J."/>
            <person name="Cherry J.M."/>
            <person name="Stover N.A."/>
            <person name="Krieger C.J."/>
            <person name="del Toro C."/>
            <person name="Ryder H.F."/>
            <person name="Williamson S.C."/>
            <person name="Barbeau R.A."/>
            <person name="Hamilton E.P."/>
            <person name="Orias E."/>
        </authorList>
    </citation>
    <scope>NUCLEOTIDE SEQUENCE [LARGE SCALE GENOMIC DNA]</scope>
    <source>
        <strain evidence="4">SB210</strain>
    </source>
</reference>
<dbReference type="EMBL" id="GG662603">
    <property type="protein sequence ID" value="EAS01259.2"/>
    <property type="molecule type" value="Genomic_DNA"/>
</dbReference>
<feature type="transmembrane region" description="Helical" evidence="2">
    <location>
        <begin position="359"/>
        <end position="379"/>
    </location>
</feature>
<dbReference type="OrthoDB" id="295105at2759"/>
<feature type="compositionally biased region" description="Basic and acidic residues" evidence="1">
    <location>
        <begin position="730"/>
        <end position="740"/>
    </location>
</feature>
<organism evidence="3 4">
    <name type="scientific">Tetrahymena thermophila (strain SB210)</name>
    <dbReference type="NCBI Taxonomy" id="312017"/>
    <lineage>
        <taxon>Eukaryota</taxon>
        <taxon>Sar</taxon>
        <taxon>Alveolata</taxon>
        <taxon>Ciliophora</taxon>
        <taxon>Intramacronucleata</taxon>
        <taxon>Oligohymenophorea</taxon>
        <taxon>Hymenostomatida</taxon>
        <taxon>Tetrahymenina</taxon>
        <taxon>Tetrahymenidae</taxon>
        <taxon>Tetrahymena</taxon>
    </lineage>
</organism>
<evidence type="ECO:0000256" key="1">
    <source>
        <dbReference type="SAM" id="MobiDB-lite"/>
    </source>
</evidence>
<keyword evidence="4" id="KW-1185">Reference proteome</keyword>
<dbReference type="KEGG" id="tet:TTHERM_00148690"/>
<evidence type="ECO:0000313" key="3">
    <source>
        <dbReference type="EMBL" id="EAS01259.2"/>
    </source>
</evidence>
<dbReference type="AlphaFoldDB" id="I7LWA4"/>
<keyword evidence="2" id="KW-0472">Membrane</keyword>
<dbReference type="GeneID" id="7844940"/>
<name>I7LWA4_TETTS</name>
<proteinExistence type="predicted"/>
<keyword evidence="2" id="KW-1133">Transmembrane helix</keyword>
<feature type="transmembrane region" description="Helical" evidence="2">
    <location>
        <begin position="399"/>
        <end position="421"/>
    </location>
</feature>
<evidence type="ECO:0000256" key="2">
    <source>
        <dbReference type="SAM" id="Phobius"/>
    </source>
</evidence>
<dbReference type="RefSeq" id="XP_001021504.2">
    <property type="nucleotide sequence ID" value="XM_001021504.2"/>
</dbReference>
<dbReference type="InParanoid" id="I7LWA4"/>
<feature type="transmembrane region" description="Helical" evidence="2">
    <location>
        <begin position="268"/>
        <end position="286"/>
    </location>
</feature>
<feature type="region of interest" description="Disordered" evidence="1">
    <location>
        <begin position="730"/>
        <end position="757"/>
    </location>
</feature>
<sequence length="805" mass="94891">MINLISKKNVRLIKMFLVSDRLEQIILLMSISIFFAIEFTNDLFTISSYDLESYFLKEKLLSSFKSIQSIDDWYNWIQNEFALSVLNDDVSQIKSGEKYIFGAPRIFNFYLEYPSVCLDYVLNTNFNYQALCYPQTQNDLQNLLINQIPKPSDSTLCINPNCSEFTVNQQSQIHVLIPHIQNPVKMNVFTVEIKASSRDKFKQIIQDQLANSGWISDTNSRIFGIEFTVIYPGSQDIRTYQFVLENFLGIYFSNLRTISASKYVGLEVYLNVMLSFYLITTFFNQLKTIIECNYIYKPRYILIQIGIIIELCYTILYFLESQEYFKTFTNNHAFDGSHVQNSSFVNVNSFVDIADLKTFFVSLNFIFVPFKLFNLFSWLKNAQYFVKFANVIFRSMYGLIRLCVVLATLYLCWMVAIFLGLKSYNPDFDTLFKALVSFITYEPSQILLNQRVQYSVSLKSIYFIYTLMLQLMKQILYILIVAVVLNGLQQSQDFEFNYRDPFQNQVVEQVGEVCRKLDKFEKQTLSVIKGKQKLVNEKIIIWLKTPHDYVISERQAYLNEKIKKSILKKQIKLIEFYTIQEVREFLEYLFKLKPNLLYQSSHYFRILLDFNFKLPNNNQEGNQGQNDLKANKNKNKRHNFQSELDEFDIADLMAKHILQFENFLKVLKDKGSSIPVLFNCLSSISINDKARLIKLYNHQFFTNDYFEIKNFTSLKPLNYKNQKQTILLEQKDNQNQDKTQKNNQNILAEGNPTDVTESENFEDYYNEAESQINDIYVEDDSYNEEGLLNVDQYSQNMFQQYNYND</sequence>
<keyword evidence="2 3" id="KW-0812">Transmembrane</keyword>
<feature type="transmembrane region" description="Helical" evidence="2">
    <location>
        <begin position="462"/>
        <end position="485"/>
    </location>
</feature>
<accession>I7LWA4</accession>
<gene>
    <name evidence="3" type="ORF">TTHERM_00148690</name>
</gene>
<evidence type="ECO:0000313" key="4">
    <source>
        <dbReference type="Proteomes" id="UP000009168"/>
    </source>
</evidence>
<feature type="transmembrane region" description="Helical" evidence="2">
    <location>
        <begin position="298"/>
        <end position="319"/>
    </location>
</feature>